<accession>A0AAN7K8M8</accession>
<dbReference type="Pfam" id="PF07714">
    <property type="entry name" value="PK_Tyr_Ser-Thr"/>
    <property type="match status" value="1"/>
</dbReference>
<organism evidence="14 15">
    <name type="scientific">Trapa incisa</name>
    <dbReference type="NCBI Taxonomy" id="236973"/>
    <lineage>
        <taxon>Eukaryota</taxon>
        <taxon>Viridiplantae</taxon>
        <taxon>Streptophyta</taxon>
        <taxon>Embryophyta</taxon>
        <taxon>Tracheophyta</taxon>
        <taxon>Spermatophyta</taxon>
        <taxon>Magnoliopsida</taxon>
        <taxon>eudicotyledons</taxon>
        <taxon>Gunneridae</taxon>
        <taxon>Pentapetalae</taxon>
        <taxon>rosids</taxon>
        <taxon>malvids</taxon>
        <taxon>Myrtales</taxon>
        <taxon>Lythraceae</taxon>
        <taxon>Trapa</taxon>
    </lineage>
</organism>
<keyword evidence="7" id="KW-0418">Kinase</keyword>
<dbReference type="Gene3D" id="3.30.200.20">
    <property type="entry name" value="Phosphorylase Kinase, domain 1"/>
    <property type="match status" value="1"/>
</dbReference>
<dbReference type="EMBL" id="JAXIOK010000009">
    <property type="protein sequence ID" value="KAK4762129.1"/>
    <property type="molecule type" value="Genomic_DNA"/>
</dbReference>
<keyword evidence="4" id="KW-0812">Transmembrane</keyword>
<dbReference type="PANTHER" id="PTHR27005">
    <property type="entry name" value="WALL-ASSOCIATED RECEPTOR KINASE-LIKE 21"/>
    <property type="match status" value="1"/>
</dbReference>
<evidence type="ECO:0000256" key="1">
    <source>
        <dbReference type="ARBA" id="ARBA00004479"/>
    </source>
</evidence>
<dbReference type="InterPro" id="IPR001245">
    <property type="entry name" value="Ser-Thr/Tyr_kinase_cat_dom"/>
</dbReference>
<dbReference type="Gene3D" id="1.10.510.10">
    <property type="entry name" value="Transferase(Phosphotransferase) domain 1"/>
    <property type="match status" value="1"/>
</dbReference>
<feature type="domain" description="Protein kinase" evidence="13">
    <location>
        <begin position="62"/>
        <end position="296"/>
    </location>
</feature>
<evidence type="ECO:0000313" key="15">
    <source>
        <dbReference type="Proteomes" id="UP001345219"/>
    </source>
</evidence>
<keyword evidence="2" id="KW-0723">Serine/threonine-protein kinase</keyword>
<proteinExistence type="predicted"/>
<evidence type="ECO:0000256" key="5">
    <source>
        <dbReference type="ARBA" id="ARBA00022729"/>
    </source>
</evidence>
<dbReference type="GO" id="GO:0005524">
    <property type="term" value="F:ATP binding"/>
    <property type="evidence" value="ECO:0007669"/>
    <property type="project" value="UniProtKB-KW"/>
</dbReference>
<protein>
    <recommendedName>
        <fullName evidence="13">Protein kinase domain-containing protein</fullName>
    </recommendedName>
</protein>
<dbReference type="PANTHER" id="PTHR27005:SF515">
    <property type="entry name" value="WALL-ASSOCIATED RECEPTOR KINASE-LIKE 10-RELATED"/>
    <property type="match status" value="1"/>
</dbReference>
<reference evidence="14 15" key="1">
    <citation type="journal article" date="2023" name="Hortic Res">
        <title>Pangenome of water caltrop reveals structural variations and asymmetric subgenome divergence after allopolyploidization.</title>
        <authorList>
            <person name="Zhang X."/>
            <person name="Chen Y."/>
            <person name="Wang L."/>
            <person name="Yuan Y."/>
            <person name="Fang M."/>
            <person name="Shi L."/>
            <person name="Lu R."/>
            <person name="Comes H.P."/>
            <person name="Ma Y."/>
            <person name="Chen Y."/>
            <person name="Huang G."/>
            <person name="Zhou Y."/>
            <person name="Zheng Z."/>
            <person name="Qiu Y."/>
        </authorList>
    </citation>
    <scope>NUCLEOTIDE SEQUENCE [LARGE SCALE GENOMIC DNA]</scope>
    <source>
        <tissue evidence="14">Roots</tissue>
    </source>
</reference>
<evidence type="ECO:0000256" key="3">
    <source>
        <dbReference type="ARBA" id="ARBA00022679"/>
    </source>
</evidence>
<evidence type="ECO:0000256" key="9">
    <source>
        <dbReference type="ARBA" id="ARBA00022989"/>
    </source>
</evidence>
<keyword evidence="9" id="KW-1133">Transmembrane helix</keyword>
<dbReference type="InterPro" id="IPR045274">
    <property type="entry name" value="WAK-like"/>
</dbReference>
<evidence type="ECO:0000256" key="10">
    <source>
        <dbReference type="ARBA" id="ARBA00023136"/>
    </source>
</evidence>
<dbReference type="AlphaFoldDB" id="A0AAN7K8M8"/>
<dbReference type="SUPFAM" id="SSF56112">
    <property type="entry name" value="Protein kinase-like (PK-like)"/>
    <property type="match status" value="1"/>
</dbReference>
<keyword evidence="6" id="KW-0547">Nucleotide-binding</keyword>
<comment type="catalytic activity">
    <reaction evidence="12">
        <text>L-threonyl-[protein] + ATP = O-phospho-L-threonyl-[protein] + ADP + H(+)</text>
        <dbReference type="Rhea" id="RHEA:46608"/>
        <dbReference type="Rhea" id="RHEA-COMP:11060"/>
        <dbReference type="Rhea" id="RHEA-COMP:11605"/>
        <dbReference type="ChEBI" id="CHEBI:15378"/>
        <dbReference type="ChEBI" id="CHEBI:30013"/>
        <dbReference type="ChEBI" id="CHEBI:30616"/>
        <dbReference type="ChEBI" id="CHEBI:61977"/>
        <dbReference type="ChEBI" id="CHEBI:456216"/>
    </reaction>
</comment>
<keyword evidence="15" id="KW-1185">Reference proteome</keyword>
<dbReference type="InterPro" id="IPR008271">
    <property type="entry name" value="Ser/Thr_kinase_AS"/>
</dbReference>
<evidence type="ECO:0000256" key="7">
    <source>
        <dbReference type="ARBA" id="ARBA00022777"/>
    </source>
</evidence>
<evidence type="ECO:0000313" key="14">
    <source>
        <dbReference type="EMBL" id="KAK4762129.1"/>
    </source>
</evidence>
<dbReference type="FunFam" id="1.10.510.10:FF:000084">
    <property type="entry name" value="Wall-associated receptor kinase 2"/>
    <property type="match status" value="1"/>
</dbReference>
<keyword evidence="3" id="KW-0808">Transferase</keyword>
<evidence type="ECO:0000259" key="13">
    <source>
        <dbReference type="PROSITE" id="PS50011"/>
    </source>
</evidence>
<gene>
    <name evidence="14" type="ORF">SAY87_030013</name>
</gene>
<dbReference type="GO" id="GO:0007166">
    <property type="term" value="P:cell surface receptor signaling pathway"/>
    <property type="evidence" value="ECO:0007669"/>
    <property type="project" value="InterPro"/>
</dbReference>
<name>A0AAN7K8M8_9MYRT</name>
<dbReference type="PROSITE" id="PS00108">
    <property type="entry name" value="PROTEIN_KINASE_ST"/>
    <property type="match status" value="1"/>
</dbReference>
<evidence type="ECO:0000256" key="11">
    <source>
        <dbReference type="ARBA" id="ARBA00047558"/>
    </source>
</evidence>
<keyword evidence="5" id="KW-0732">Signal</keyword>
<evidence type="ECO:0000256" key="2">
    <source>
        <dbReference type="ARBA" id="ARBA00022527"/>
    </source>
</evidence>
<comment type="subcellular location">
    <subcellularLocation>
        <location evidence="1">Membrane</location>
        <topology evidence="1">Single-pass type I membrane protein</topology>
    </subcellularLocation>
</comment>
<evidence type="ECO:0000256" key="8">
    <source>
        <dbReference type="ARBA" id="ARBA00022840"/>
    </source>
</evidence>
<comment type="catalytic activity">
    <reaction evidence="11">
        <text>L-seryl-[protein] + ATP = O-phospho-L-seryl-[protein] + ADP + H(+)</text>
        <dbReference type="Rhea" id="RHEA:17989"/>
        <dbReference type="Rhea" id="RHEA-COMP:9863"/>
        <dbReference type="Rhea" id="RHEA-COMP:11604"/>
        <dbReference type="ChEBI" id="CHEBI:15378"/>
        <dbReference type="ChEBI" id="CHEBI:29999"/>
        <dbReference type="ChEBI" id="CHEBI:30616"/>
        <dbReference type="ChEBI" id="CHEBI:83421"/>
        <dbReference type="ChEBI" id="CHEBI:456216"/>
    </reaction>
</comment>
<dbReference type="GO" id="GO:0004674">
    <property type="term" value="F:protein serine/threonine kinase activity"/>
    <property type="evidence" value="ECO:0007669"/>
    <property type="project" value="UniProtKB-KW"/>
</dbReference>
<dbReference type="InterPro" id="IPR011009">
    <property type="entry name" value="Kinase-like_dom_sf"/>
</dbReference>
<dbReference type="SMART" id="SM00220">
    <property type="entry name" value="S_TKc"/>
    <property type="match status" value="1"/>
</dbReference>
<sequence length="296" mass="33287">MLLLICIPWGTYKLVKRRRKAKLKSMYFKKITLAWQLSSPEGNVEKGKLFNSKELDKATDHFNDDRVLGKGGQGTVYKGMLTDGTIVAVKKSAALEEENVEPIVNELVILSQINHRNIVKLMGCSLEGEVPLLVYEFIPNGTLYQYIHDPEHSISWEARLRIATEVASGLFYLHSSASIPIYHRDIKSSNILLDEKYRAKIADFGTSRSVSLDQTHLTTLVQGTFGYLDPEYFQTSQYTDKSDVYSFGVVLVELLTGEKPVSLLRASEGRSLATYFLMLNGITGMDPRLRANISLL</sequence>
<evidence type="ECO:0000256" key="12">
    <source>
        <dbReference type="ARBA" id="ARBA00047951"/>
    </source>
</evidence>
<dbReference type="PROSITE" id="PS50011">
    <property type="entry name" value="PROTEIN_KINASE_DOM"/>
    <property type="match status" value="1"/>
</dbReference>
<dbReference type="GO" id="GO:0005886">
    <property type="term" value="C:plasma membrane"/>
    <property type="evidence" value="ECO:0007669"/>
    <property type="project" value="TreeGrafter"/>
</dbReference>
<dbReference type="InterPro" id="IPR000719">
    <property type="entry name" value="Prot_kinase_dom"/>
</dbReference>
<evidence type="ECO:0000256" key="4">
    <source>
        <dbReference type="ARBA" id="ARBA00022692"/>
    </source>
</evidence>
<keyword evidence="10" id="KW-0472">Membrane</keyword>
<keyword evidence="8" id="KW-0067">ATP-binding</keyword>
<evidence type="ECO:0000256" key="6">
    <source>
        <dbReference type="ARBA" id="ARBA00022741"/>
    </source>
</evidence>
<dbReference type="FunFam" id="3.30.200.20:FF:000043">
    <property type="entry name" value="Wall-associated receptor kinase 2"/>
    <property type="match status" value="1"/>
</dbReference>
<dbReference type="Proteomes" id="UP001345219">
    <property type="component" value="Chromosome 23"/>
</dbReference>
<comment type="caution">
    <text evidence="14">The sequence shown here is derived from an EMBL/GenBank/DDBJ whole genome shotgun (WGS) entry which is preliminary data.</text>
</comment>